<feature type="non-terminal residue" evidence="1">
    <location>
        <position position="1"/>
    </location>
</feature>
<name>A0A059EVK1_9MICR</name>
<accession>A0A059EVK1</accession>
<dbReference type="HOGENOM" id="CLU_044348_9_1_1"/>
<reference evidence="2" key="1">
    <citation type="submission" date="2013-02" db="EMBL/GenBank/DDBJ databases">
        <authorList>
            <consortium name="The Broad Institute Genome Sequencing Platform"/>
            <person name="Cuomo C."/>
            <person name="Becnel J."/>
            <person name="Sanscrainte N."/>
            <person name="Walker B."/>
            <person name="Young S.K."/>
            <person name="Zeng Q."/>
            <person name="Gargeya S."/>
            <person name="Fitzgerald M."/>
            <person name="Haas B."/>
            <person name="Abouelleil A."/>
            <person name="Alvarado L."/>
            <person name="Arachchi H.M."/>
            <person name="Berlin A.M."/>
            <person name="Chapman S.B."/>
            <person name="Dewar J."/>
            <person name="Goldberg J."/>
            <person name="Griggs A."/>
            <person name="Gujja S."/>
            <person name="Hansen M."/>
            <person name="Howarth C."/>
            <person name="Imamovic A."/>
            <person name="Larimer J."/>
            <person name="McCowan C."/>
            <person name="Murphy C."/>
            <person name="Neiman D."/>
            <person name="Pearson M."/>
            <person name="Priest M."/>
            <person name="Roberts A."/>
            <person name="Saif S."/>
            <person name="Shea T."/>
            <person name="Sisk P."/>
            <person name="Sykes S."/>
            <person name="Wortman J."/>
            <person name="Nusbaum C."/>
            <person name="Birren B."/>
        </authorList>
    </citation>
    <scope>NUCLEOTIDE SEQUENCE [LARGE SCALE GENOMIC DNA]</scope>
    <source>
        <strain evidence="2">PRA339</strain>
    </source>
</reference>
<dbReference type="VEuPathDB" id="MicrosporidiaDB:H312_03583"/>
<dbReference type="AlphaFoldDB" id="A0A059EVK1"/>
<keyword evidence="2" id="KW-1185">Reference proteome</keyword>
<dbReference type="OrthoDB" id="10345351at2759"/>
<evidence type="ECO:0000313" key="1">
    <source>
        <dbReference type="EMBL" id="KCZ79033.1"/>
    </source>
</evidence>
<evidence type="ECO:0000313" key="2">
    <source>
        <dbReference type="Proteomes" id="UP000030655"/>
    </source>
</evidence>
<dbReference type="Proteomes" id="UP000030655">
    <property type="component" value="Unassembled WGS sequence"/>
</dbReference>
<sequence length="149" mass="17333">KYYETLRKGSFFEGLTTSFLTTLKLLIRYATKCPRYSMQEYFDLNKNTILKIIQKLVERIPSVDFSSNKLVGQNKIIQIDETMLNFKCKSHRGRSLNNRSDSLCIIEFENKITRVFAKVIENLNESTLVPIICSQVASNSIIWTDKHRS</sequence>
<dbReference type="EMBL" id="KK365419">
    <property type="protein sequence ID" value="KCZ79033.1"/>
    <property type="molecule type" value="Genomic_DNA"/>
</dbReference>
<protein>
    <submittedName>
        <fullName evidence="1">Uncharacterized protein</fullName>
    </submittedName>
</protein>
<reference evidence="1 2" key="2">
    <citation type="submission" date="2014-03" db="EMBL/GenBank/DDBJ databases">
        <title>The Genome Sequence of Anncaliia algerae insect isolate PRA339.</title>
        <authorList>
            <consortium name="The Broad Institute Genome Sequencing Platform"/>
            <consortium name="The Broad Institute Genome Sequencing Center for Infectious Disease"/>
            <person name="Cuomo C."/>
            <person name="Becnel J."/>
            <person name="Sanscrainte N."/>
            <person name="Walker B."/>
            <person name="Young S.K."/>
            <person name="Zeng Q."/>
            <person name="Gargeya S."/>
            <person name="Fitzgerald M."/>
            <person name="Haas B."/>
            <person name="Abouelleil A."/>
            <person name="Alvarado L."/>
            <person name="Arachchi H.M."/>
            <person name="Berlin A.M."/>
            <person name="Chapman S.B."/>
            <person name="Dewar J."/>
            <person name="Goldberg J."/>
            <person name="Griggs A."/>
            <person name="Gujja S."/>
            <person name="Hansen M."/>
            <person name="Howarth C."/>
            <person name="Imamovic A."/>
            <person name="Larimer J."/>
            <person name="McCowan C."/>
            <person name="Murphy C."/>
            <person name="Neiman D."/>
            <person name="Pearson M."/>
            <person name="Priest M."/>
            <person name="Roberts A."/>
            <person name="Saif S."/>
            <person name="Shea T."/>
            <person name="Sisk P."/>
            <person name="Sykes S."/>
            <person name="Wortman J."/>
            <person name="Nusbaum C."/>
            <person name="Birren B."/>
        </authorList>
    </citation>
    <scope>NUCLEOTIDE SEQUENCE [LARGE SCALE GENOMIC DNA]</scope>
    <source>
        <strain evidence="1 2">PRA339</strain>
    </source>
</reference>
<organism evidence="1 2">
    <name type="scientific">Anncaliia algerae PRA339</name>
    <dbReference type="NCBI Taxonomy" id="1288291"/>
    <lineage>
        <taxon>Eukaryota</taxon>
        <taxon>Fungi</taxon>
        <taxon>Fungi incertae sedis</taxon>
        <taxon>Microsporidia</taxon>
        <taxon>Tubulinosematoidea</taxon>
        <taxon>Tubulinosematidae</taxon>
        <taxon>Anncaliia</taxon>
    </lineage>
</organism>
<gene>
    <name evidence="1" type="ORF">H312_03583</name>
</gene>
<proteinExistence type="predicted"/>